<dbReference type="AlphaFoldDB" id="A0A7S4D0N0"/>
<dbReference type="EMBL" id="HBJA01066789">
    <property type="protein sequence ID" value="CAE0812365.1"/>
    <property type="molecule type" value="Transcribed_RNA"/>
</dbReference>
<name>A0A7S4D0N0_9EUGL</name>
<sequence>MDACQTCGCQGVVATCWQQSVAVDGAQVAQRGRMHPTMVQESLSNCSGWDAPSPPHWYPELLEFVRVAFPPFQGGCAATNSSMPGSSCTGAFHPKMCAPCVHCR</sequence>
<gene>
    <name evidence="1" type="ORF">EGYM00163_LOCUS23515</name>
</gene>
<evidence type="ECO:0000313" key="1">
    <source>
        <dbReference type="EMBL" id="CAE0812365.1"/>
    </source>
</evidence>
<accession>A0A7S4D0N0</accession>
<organism evidence="1">
    <name type="scientific">Eutreptiella gymnastica</name>
    <dbReference type="NCBI Taxonomy" id="73025"/>
    <lineage>
        <taxon>Eukaryota</taxon>
        <taxon>Discoba</taxon>
        <taxon>Euglenozoa</taxon>
        <taxon>Euglenida</taxon>
        <taxon>Spirocuta</taxon>
        <taxon>Euglenophyceae</taxon>
        <taxon>Eutreptiales</taxon>
        <taxon>Eutreptiaceae</taxon>
        <taxon>Eutreptiella</taxon>
    </lineage>
</organism>
<protein>
    <submittedName>
        <fullName evidence="1">Uncharacterized protein</fullName>
    </submittedName>
</protein>
<proteinExistence type="predicted"/>
<reference evidence="1" key="1">
    <citation type="submission" date="2021-01" db="EMBL/GenBank/DDBJ databases">
        <authorList>
            <person name="Corre E."/>
            <person name="Pelletier E."/>
            <person name="Niang G."/>
            <person name="Scheremetjew M."/>
            <person name="Finn R."/>
            <person name="Kale V."/>
            <person name="Holt S."/>
            <person name="Cochrane G."/>
            <person name="Meng A."/>
            <person name="Brown T."/>
            <person name="Cohen L."/>
        </authorList>
    </citation>
    <scope>NUCLEOTIDE SEQUENCE</scope>
    <source>
        <strain evidence="1">CCMP1594</strain>
    </source>
</reference>